<sequence length="137" mass="16108">MKNFDNDDFLKSYAQKKFNDLKSNFKEYTDEEELINKTIEGKGTLVVHFFSEEFEKCKILNKKLEEVVREYEKIEFVKINANNCPKMCKSLEIQVLPFLCVFKDGYLINSSVGFEKLGNKENIDQNSLKLFLNQIVK</sequence>
<evidence type="ECO:0000313" key="2">
    <source>
        <dbReference type="EMBL" id="ORD99029.1"/>
    </source>
</evidence>
<dbReference type="VEuPathDB" id="MicrosporidiaDB:A0H76_1531"/>
<proteinExistence type="predicted"/>
<dbReference type="Pfam" id="PF00085">
    <property type="entry name" value="Thioredoxin"/>
    <property type="match status" value="1"/>
</dbReference>
<organism evidence="2 3">
    <name type="scientific">Hepatospora eriocheir</name>
    <dbReference type="NCBI Taxonomy" id="1081669"/>
    <lineage>
        <taxon>Eukaryota</taxon>
        <taxon>Fungi</taxon>
        <taxon>Fungi incertae sedis</taxon>
        <taxon>Microsporidia</taxon>
        <taxon>Hepatosporidae</taxon>
        <taxon>Hepatospora</taxon>
    </lineage>
</organism>
<reference evidence="2 3" key="1">
    <citation type="journal article" date="2017" name="Environ. Microbiol.">
        <title>Decay of the glycolytic pathway and adaptation to intranuclear parasitism within Enterocytozoonidae microsporidia.</title>
        <authorList>
            <person name="Wiredu Boakye D."/>
            <person name="Jaroenlak P."/>
            <person name="Prachumwat A."/>
            <person name="Williams T.A."/>
            <person name="Bateman K.S."/>
            <person name="Itsathitphaisarn O."/>
            <person name="Sritunyalucksana K."/>
            <person name="Paszkiewicz K.H."/>
            <person name="Moore K.A."/>
            <person name="Stentiford G.D."/>
            <person name="Williams B.A."/>
        </authorList>
    </citation>
    <scope>NUCLEOTIDE SEQUENCE [LARGE SCALE GENOMIC DNA]</scope>
    <source>
        <strain evidence="3">canceri</strain>
    </source>
</reference>
<evidence type="ECO:0000313" key="3">
    <source>
        <dbReference type="Proteomes" id="UP000192501"/>
    </source>
</evidence>
<dbReference type="Gene3D" id="3.40.30.10">
    <property type="entry name" value="Glutaredoxin"/>
    <property type="match status" value="1"/>
</dbReference>
<dbReference type="VEuPathDB" id="MicrosporidiaDB:HERIO_2374"/>
<comment type="caution">
    <text evidence="2">The sequence shown here is derived from an EMBL/GenBank/DDBJ whole genome shotgun (WGS) entry which is preliminary data.</text>
</comment>
<dbReference type="Proteomes" id="UP000192501">
    <property type="component" value="Unassembled WGS sequence"/>
</dbReference>
<name>A0A1X0QGW8_9MICR</name>
<dbReference type="AlphaFoldDB" id="A0A1X0QGW8"/>
<gene>
    <name evidence="2" type="primary">PLP1</name>
    <name evidence="2" type="ORF">A0H76_1531</name>
</gene>
<feature type="domain" description="Thioredoxin" evidence="1">
    <location>
        <begin position="36"/>
        <end position="116"/>
    </location>
</feature>
<dbReference type="SUPFAM" id="SSF52833">
    <property type="entry name" value="Thioredoxin-like"/>
    <property type="match status" value="1"/>
</dbReference>
<dbReference type="EMBL" id="LTAI01000327">
    <property type="protein sequence ID" value="ORD99029.1"/>
    <property type="molecule type" value="Genomic_DNA"/>
</dbReference>
<accession>A0A1X0QGW8</accession>
<protein>
    <submittedName>
        <fullName evidence="2">PLP1</fullName>
    </submittedName>
</protein>
<evidence type="ECO:0000259" key="1">
    <source>
        <dbReference type="Pfam" id="PF00085"/>
    </source>
</evidence>
<dbReference type="InterPro" id="IPR036249">
    <property type="entry name" value="Thioredoxin-like_sf"/>
</dbReference>
<dbReference type="InterPro" id="IPR013766">
    <property type="entry name" value="Thioredoxin_domain"/>
</dbReference>
<dbReference type="PANTHER" id="PTHR21148">
    <property type="entry name" value="THIOREDOXIN DOMAIN-CONTAINING PROTEIN 9"/>
    <property type="match status" value="1"/>
</dbReference>